<dbReference type="Proteomes" id="UP000193560">
    <property type="component" value="Unassembled WGS sequence"/>
</dbReference>
<dbReference type="EMBL" id="MCGE01000039">
    <property type="protein sequence ID" value="ORZ06413.1"/>
    <property type="molecule type" value="Genomic_DNA"/>
</dbReference>
<proteinExistence type="predicted"/>
<dbReference type="AlphaFoldDB" id="A0A1X2I090"/>
<accession>A0A1X2I090</accession>
<organism evidence="1 2">
    <name type="scientific">Absidia repens</name>
    <dbReference type="NCBI Taxonomy" id="90262"/>
    <lineage>
        <taxon>Eukaryota</taxon>
        <taxon>Fungi</taxon>
        <taxon>Fungi incertae sedis</taxon>
        <taxon>Mucoromycota</taxon>
        <taxon>Mucoromycotina</taxon>
        <taxon>Mucoromycetes</taxon>
        <taxon>Mucorales</taxon>
        <taxon>Cunninghamellaceae</taxon>
        <taxon>Absidia</taxon>
    </lineage>
</organism>
<keyword evidence="2" id="KW-1185">Reference proteome</keyword>
<evidence type="ECO:0000313" key="1">
    <source>
        <dbReference type="EMBL" id="ORZ06413.1"/>
    </source>
</evidence>
<evidence type="ECO:0000313" key="2">
    <source>
        <dbReference type="Proteomes" id="UP000193560"/>
    </source>
</evidence>
<reference evidence="1 2" key="1">
    <citation type="submission" date="2016-07" db="EMBL/GenBank/DDBJ databases">
        <title>Pervasive Adenine N6-methylation of Active Genes in Fungi.</title>
        <authorList>
            <consortium name="DOE Joint Genome Institute"/>
            <person name="Mondo S.J."/>
            <person name="Dannebaum R.O."/>
            <person name="Kuo R.C."/>
            <person name="Labutti K."/>
            <person name="Haridas S."/>
            <person name="Kuo A."/>
            <person name="Salamov A."/>
            <person name="Ahrendt S.R."/>
            <person name="Lipzen A."/>
            <person name="Sullivan W."/>
            <person name="Andreopoulos W.B."/>
            <person name="Clum A."/>
            <person name="Lindquist E."/>
            <person name="Daum C."/>
            <person name="Ramamoorthy G.K."/>
            <person name="Gryganskyi A."/>
            <person name="Culley D."/>
            <person name="Magnuson J.K."/>
            <person name="James T.Y."/>
            <person name="O'Malley M.A."/>
            <person name="Stajich J.E."/>
            <person name="Spatafora J.W."/>
            <person name="Visel A."/>
            <person name="Grigoriev I.V."/>
        </authorList>
    </citation>
    <scope>NUCLEOTIDE SEQUENCE [LARGE SCALE GENOMIC DNA]</scope>
    <source>
        <strain evidence="1 2">NRRL 1336</strain>
    </source>
</reference>
<sequence length="210" mass="24625">MNTKDKLNLLYWSADPSASTKTNIQPTFATSTLRFSDVHAEYVTRDNVDFSCNFDLIDPSTIMLHLSSDQHHTDTEEEEEEDGKHGSYLTLKPIEYYVDYHFRWTRAHVGDTLCKTQDFYQQFDIVPEDVNDDPRPGLDFVRIPAFSYQAIEATPHLVWDFHTLCLIGSFKHNKWLVTDAYRYERIDSDFGWIHNGRHKAANDYTSFHIY</sequence>
<name>A0A1X2I090_9FUNG</name>
<protein>
    <submittedName>
        <fullName evidence="1">Uncharacterized protein</fullName>
    </submittedName>
</protein>
<gene>
    <name evidence="1" type="ORF">BCR42DRAFT_443159</name>
</gene>
<comment type="caution">
    <text evidence="1">The sequence shown here is derived from an EMBL/GenBank/DDBJ whole genome shotgun (WGS) entry which is preliminary data.</text>
</comment>